<evidence type="ECO:0000259" key="8">
    <source>
        <dbReference type="Pfam" id="PF17987"/>
    </source>
</evidence>
<comment type="pathway">
    <text evidence="1">Phospholipid metabolism; phosphatidylcholine biosynthesis.</text>
</comment>
<organism evidence="9 10">
    <name type="scientific">Parastrongyloides trichosuri</name>
    <name type="common">Possum-specific nematode worm</name>
    <dbReference type="NCBI Taxonomy" id="131310"/>
    <lineage>
        <taxon>Eukaryota</taxon>
        <taxon>Metazoa</taxon>
        <taxon>Ecdysozoa</taxon>
        <taxon>Nematoda</taxon>
        <taxon>Chromadorea</taxon>
        <taxon>Rhabditida</taxon>
        <taxon>Tylenchina</taxon>
        <taxon>Panagrolaimomorpha</taxon>
        <taxon>Strongyloidoidea</taxon>
        <taxon>Strongyloididae</taxon>
        <taxon>Parastrongyloides</taxon>
    </lineage>
</organism>
<evidence type="ECO:0000256" key="3">
    <source>
        <dbReference type="ARBA" id="ARBA00022603"/>
    </source>
</evidence>
<comment type="pathway">
    <text evidence="2">Lipid metabolism.</text>
</comment>
<dbReference type="PANTHER" id="PTHR44307">
    <property type="entry name" value="PHOSPHOETHANOLAMINE METHYLTRANSFERASE"/>
    <property type="match status" value="1"/>
</dbReference>
<dbReference type="CDD" id="cd02440">
    <property type="entry name" value="AdoMet_MTases"/>
    <property type="match status" value="1"/>
</dbReference>
<proteinExistence type="predicted"/>
<evidence type="ECO:0000256" key="6">
    <source>
        <dbReference type="ARBA" id="ARBA00047619"/>
    </source>
</evidence>
<accession>A0A0N4ZQH6</accession>
<evidence type="ECO:0000256" key="5">
    <source>
        <dbReference type="ARBA" id="ARBA00035674"/>
    </source>
</evidence>
<evidence type="ECO:0000313" key="10">
    <source>
        <dbReference type="WBParaSite" id="PTRK_0001077300.1"/>
    </source>
</evidence>
<comment type="catalytic activity">
    <reaction evidence="7">
        <text>N-methylethanolamine phosphate + S-adenosyl-L-methionine = N,N-dimethylethanolamine phosphate + S-adenosyl-L-homocysteine + H(+)</text>
        <dbReference type="Rhea" id="RHEA:25321"/>
        <dbReference type="ChEBI" id="CHEBI:15378"/>
        <dbReference type="ChEBI" id="CHEBI:57781"/>
        <dbReference type="ChEBI" id="CHEBI:57856"/>
        <dbReference type="ChEBI" id="CHEBI:58641"/>
        <dbReference type="ChEBI" id="CHEBI:59789"/>
        <dbReference type="EC" id="2.1.1.103"/>
    </reaction>
    <physiologicalReaction direction="left-to-right" evidence="7">
        <dbReference type="Rhea" id="RHEA:25322"/>
    </physiologicalReaction>
</comment>
<dbReference type="InterPro" id="IPR040516">
    <property type="entry name" value="PMT2_N"/>
</dbReference>
<dbReference type="EC" id="2.1.1.103" evidence="5"/>
<evidence type="ECO:0000256" key="1">
    <source>
        <dbReference type="ARBA" id="ARBA00004969"/>
    </source>
</evidence>
<dbReference type="Proteomes" id="UP000038045">
    <property type="component" value="Unplaced"/>
</dbReference>
<evidence type="ECO:0000256" key="2">
    <source>
        <dbReference type="ARBA" id="ARBA00005189"/>
    </source>
</evidence>
<sequence>MSAGKREIVVAAIDRIKPTKAINAFILSNKCLGLGQCIKSVFKQELNRRLGEDISNESKIEVSKDVSTLGDLSKTYSNLDLVYFNNLLDKLGAIKDEKELKKIIDSSLEILKEGGCLIVRENMEKYEGKDIALLTNFFDIYRKNVNGVNCGLKFYSMNQIENSVVVNNNYMDVYWIFTKQFFPTKYGDNLETFRDFLDKTQYLAVHVGGYEFIFGKDFISPGGYDQNYEIISKYNTIKPGMRMLDIGVGIGGGALQVAKEFGVNVMGVDLSANMIVNAFERNQVAKDSRVLYKIADAIEYEWESSSYDLIFSRDCIQHIKDTDKLFKTCYDALKPGGELIITMYGVGHGELLPEFVNYTQRRHYFLKNLDQFHDIAKNIGFVNIHTENLTPLFKKNLEIELQRLQDGKEEFISKFGEEEWTGHVEGWTSKLGYIAADNHNWLFIQARKPF</sequence>
<dbReference type="GO" id="GO:0032259">
    <property type="term" value="P:methylation"/>
    <property type="evidence" value="ECO:0007669"/>
    <property type="project" value="UniProtKB-KW"/>
</dbReference>
<protein>
    <recommendedName>
        <fullName evidence="5">phosphoethanolamine N-methyltransferase</fullName>
        <ecNumber evidence="5">2.1.1.103</ecNumber>
    </recommendedName>
</protein>
<reference evidence="10" key="1">
    <citation type="submission" date="2017-02" db="UniProtKB">
        <authorList>
            <consortium name="WormBaseParasite"/>
        </authorList>
    </citation>
    <scope>IDENTIFICATION</scope>
</reference>
<keyword evidence="3" id="KW-0489">Methyltransferase</keyword>
<dbReference type="WBParaSite" id="PTRK_0001077300.1">
    <property type="protein sequence ID" value="PTRK_0001077300.1"/>
    <property type="gene ID" value="PTRK_0001077300"/>
</dbReference>
<dbReference type="AlphaFoldDB" id="A0A0N4ZQH6"/>
<evidence type="ECO:0000256" key="4">
    <source>
        <dbReference type="ARBA" id="ARBA00022679"/>
    </source>
</evidence>
<dbReference type="Pfam" id="PF13489">
    <property type="entry name" value="Methyltransf_23"/>
    <property type="match status" value="1"/>
</dbReference>
<evidence type="ECO:0000256" key="7">
    <source>
        <dbReference type="ARBA" id="ARBA00047841"/>
    </source>
</evidence>
<dbReference type="Pfam" id="PF17987">
    <property type="entry name" value="PMT2_N"/>
    <property type="match status" value="1"/>
</dbReference>
<dbReference type="GO" id="GO:0000234">
    <property type="term" value="F:phosphoethanolamine N-methyltransferase activity"/>
    <property type="evidence" value="ECO:0007669"/>
    <property type="project" value="UniProtKB-EC"/>
</dbReference>
<dbReference type="SUPFAM" id="SSF53335">
    <property type="entry name" value="S-adenosyl-L-methionine-dependent methyltransferases"/>
    <property type="match status" value="2"/>
</dbReference>
<evidence type="ECO:0000313" key="9">
    <source>
        <dbReference type="Proteomes" id="UP000038045"/>
    </source>
</evidence>
<dbReference type="STRING" id="131310.A0A0N4ZQH6"/>
<feature type="domain" description="Phosphoethanolamine N-methyltransferase 2 N-terminal" evidence="8">
    <location>
        <begin position="55"/>
        <end position="183"/>
    </location>
</feature>
<keyword evidence="4" id="KW-0808">Transferase</keyword>
<dbReference type="Gene3D" id="3.40.50.150">
    <property type="entry name" value="Vaccinia Virus protein VP39"/>
    <property type="match status" value="1"/>
</dbReference>
<name>A0A0N4ZQH6_PARTI</name>
<dbReference type="InterPro" id="IPR029063">
    <property type="entry name" value="SAM-dependent_MTases_sf"/>
</dbReference>
<keyword evidence="9" id="KW-1185">Reference proteome</keyword>
<comment type="catalytic activity">
    <reaction evidence="6">
        <text>N,N-dimethylethanolamine phosphate + S-adenosyl-L-methionine = phosphocholine + S-adenosyl-L-homocysteine + H(+)</text>
        <dbReference type="Rhea" id="RHEA:25325"/>
        <dbReference type="ChEBI" id="CHEBI:15378"/>
        <dbReference type="ChEBI" id="CHEBI:57856"/>
        <dbReference type="ChEBI" id="CHEBI:58641"/>
        <dbReference type="ChEBI" id="CHEBI:59789"/>
        <dbReference type="ChEBI" id="CHEBI:295975"/>
        <dbReference type="EC" id="2.1.1.103"/>
    </reaction>
    <physiologicalReaction direction="left-to-right" evidence="6">
        <dbReference type="Rhea" id="RHEA:25326"/>
    </physiologicalReaction>
</comment>
<dbReference type="PANTHER" id="PTHR44307:SF2">
    <property type="entry name" value="PHOSPHOETHANOLAMINE METHYLTRANSFERASE ISOFORM X1"/>
    <property type="match status" value="1"/>
</dbReference>